<dbReference type="Gene3D" id="3.40.140.10">
    <property type="entry name" value="Cytidine Deaminase, domain 2"/>
    <property type="match status" value="1"/>
</dbReference>
<dbReference type="FunFam" id="3.40.140.10:FF:000005">
    <property type="entry name" value="tRNA-specific adenosine deaminase"/>
    <property type="match status" value="1"/>
</dbReference>
<dbReference type="PANTHER" id="PTHR11079">
    <property type="entry name" value="CYTOSINE DEAMINASE FAMILY MEMBER"/>
    <property type="match status" value="1"/>
</dbReference>
<name>A0A3M6Q3Z7_9BURK</name>
<evidence type="ECO:0000256" key="1">
    <source>
        <dbReference type="ARBA" id="ARBA00010669"/>
    </source>
</evidence>
<dbReference type="InterPro" id="IPR002125">
    <property type="entry name" value="CMP_dCMP_dom"/>
</dbReference>
<dbReference type="EMBL" id="RDQM01000008">
    <property type="protein sequence ID" value="RMW97929.1"/>
    <property type="molecule type" value="Genomic_DNA"/>
</dbReference>
<comment type="function">
    <text evidence="8">Catalyzes the deamination of adenosine to inosine at the wobble position 34 of tRNA(Arg2).</text>
</comment>
<feature type="binding site" evidence="8">
    <location>
        <position position="54"/>
    </location>
    <ligand>
        <name>Zn(2+)</name>
        <dbReference type="ChEBI" id="CHEBI:29105"/>
        <note>catalytic</note>
    </ligand>
</feature>
<dbReference type="Pfam" id="PF14437">
    <property type="entry name" value="MafB19-deam"/>
    <property type="match status" value="1"/>
</dbReference>
<feature type="active site" description="Proton donor" evidence="8">
    <location>
        <position position="56"/>
    </location>
</feature>
<dbReference type="RefSeq" id="WP_122238466.1">
    <property type="nucleotide sequence ID" value="NZ_RDQM01000008.1"/>
</dbReference>
<evidence type="ECO:0000313" key="11">
    <source>
        <dbReference type="EMBL" id="RMW97929.1"/>
    </source>
</evidence>
<evidence type="ECO:0000256" key="3">
    <source>
        <dbReference type="ARBA" id="ARBA00022694"/>
    </source>
</evidence>
<evidence type="ECO:0000313" key="12">
    <source>
        <dbReference type="Proteomes" id="UP000267521"/>
    </source>
</evidence>
<evidence type="ECO:0000256" key="4">
    <source>
        <dbReference type="ARBA" id="ARBA00022723"/>
    </source>
</evidence>
<evidence type="ECO:0000256" key="9">
    <source>
        <dbReference type="SAM" id="MobiDB-lite"/>
    </source>
</evidence>
<comment type="similarity">
    <text evidence="1">Belongs to the cytidine and deoxycytidylate deaminase family. ADAT2 subfamily.</text>
</comment>
<comment type="subunit">
    <text evidence="2 8">Homodimer.</text>
</comment>
<evidence type="ECO:0000256" key="2">
    <source>
        <dbReference type="ARBA" id="ARBA00011738"/>
    </source>
</evidence>
<evidence type="ECO:0000259" key="10">
    <source>
        <dbReference type="PROSITE" id="PS51747"/>
    </source>
</evidence>
<gene>
    <name evidence="8 11" type="primary">tadA</name>
    <name evidence="11" type="ORF">EBQ26_07910</name>
</gene>
<keyword evidence="3 8" id="KW-0819">tRNA processing</keyword>
<keyword evidence="5 8" id="KW-0378">Hydrolase</keyword>
<dbReference type="AlphaFoldDB" id="A0A3M6Q3Z7"/>
<dbReference type="InterPro" id="IPR028883">
    <property type="entry name" value="tRNA_aden_deaminase"/>
</dbReference>
<feature type="domain" description="CMP/dCMP-type deaminase" evidence="10">
    <location>
        <begin position="3"/>
        <end position="130"/>
    </location>
</feature>
<evidence type="ECO:0000256" key="7">
    <source>
        <dbReference type="ARBA" id="ARBA00048045"/>
    </source>
</evidence>
<organism evidence="11 12">
    <name type="scientific">Allofranklinella schreckenbergeri</name>
    <dbReference type="NCBI Taxonomy" id="1076744"/>
    <lineage>
        <taxon>Bacteria</taxon>
        <taxon>Pseudomonadati</taxon>
        <taxon>Pseudomonadota</taxon>
        <taxon>Betaproteobacteria</taxon>
        <taxon>Burkholderiales</taxon>
        <taxon>Comamonadaceae</taxon>
        <taxon>Allofranklinella</taxon>
    </lineage>
</organism>
<dbReference type="EC" id="3.5.4.33" evidence="8"/>
<dbReference type="PANTHER" id="PTHR11079:SF202">
    <property type="entry name" value="TRNA-SPECIFIC ADENOSINE DEAMINASE"/>
    <property type="match status" value="1"/>
</dbReference>
<sequence length="521" mass="56262">MPSSDAHWMRLALQEAQRAADMGEVPVGAVLVQDGQLLARNHNRTRQLGDPTAHAEMLVLREAAARLGQHRLGGCTLYITLEPCAMCSGAIFQARLARIVYAASEPKTGAAGSVIDLFAMPQLNHHTQVERGLLAEAASAQLAQFFQHRRQQQHQQRRQAPTLRLREDALRTPEACFAHSPAAGHYFASSDGWRVHYQQTRPASPPSSPAPAPTFLLLHPLWHWSAWWQPLLPTLAQQGCHALAPDLPGWGRSDKPKKTDWHTLPQHARILAELLAEWLADSLAAPNAADGAPNSASNNASNNASNTHPIILVTERSALPLAHHLAHHLAHTPTQTESPAPTARAPQPVSLRPAITAIAVLAPVHDPSASGPAALGNGRQDATVDTSCRHSPSHDEAWPHRAKIASKRLDSPALQPWPANPALANHKRWSLRQHWQTWCTQHAPAPAALELACAPYPDAGHARAWFAQALAPASANPAAHNHFADNPPTLHALPIATRPPEPPTAADAQALASALRQLHSP</sequence>
<dbReference type="InterPro" id="IPR016192">
    <property type="entry name" value="APOBEC/CMP_deaminase_Zn-bd"/>
</dbReference>
<dbReference type="GO" id="GO:0002100">
    <property type="term" value="P:tRNA wobble adenosine to inosine editing"/>
    <property type="evidence" value="ECO:0007669"/>
    <property type="project" value="UniProtKB-UniRule"/>
</dbReference>
<dbReference type="InterPro" id="IPR058535">
    <property type="entry name" value="MafB19-deam"/>
</dbReference>
<dbReference type="NCBIfam" id="NF008113">
    <property type="entry name" value="PRK10860.1"/>
    <property type="match status" value="1"/>
</dbReference>
<dbReference type="GO" id="GO:0008270">
    <property type="term" value="F:zinc ion binding"/>
    <property type="evidence" value="ECO:0007669"/>
    <property type="project" value="UniProtKB-UniRule"/>
</dbReference>
<feature type="region of interest" description="Disordered" evidence="9">
    <location>
        <begin position="482"/>
        <end position="507"/>
    </location>
</feature>
<feature type="binding site" evidence="8">
    <location>
        <position position="87"/>
    </location>
    <ligand>
        <name>Zn(2+)</name>
        <dbReference type="ChEBI" id="CHEBI:29105"/>
        <note>catalytic</note>
    </ligand>
</feature>
<feature type="region of interest" description="Disordered" evidence="9">
    <location>
        <begin position="370"/>
        <end position="397"/>
    </location>
</feature>
<dbReference type="InterPro" id="IPR016193">
    <property type="entry name" value="Cytidine_deaminase-like"/>
</dbReference>
<comment type="cofactor">
    <cofactor evidence="8">
        <name>Zn(2+)</name>
        <dbReference type="ChEBI" id="CHEBI:29105"/>
    </cofactor>
    <text evidence="8">Binds 1 zinc ion per subunit.</text>
</comment>
<evidence type="ECO:0000256" key="6">
    <source>
        <dbReference type="ARBA" id="ARBA00022833"/>
    </source>
</evidence>
<reference evidence="11 12" key="1">
    <citation type="submission" date="2018-10" db="EMBL/GenBank/DDBJ databases">
        <title>Comamonadaceae CDC group NO-1 genome sequencing and assembly.</title>
        <authorList>
            <person name="Bernier A.-M."/>
            <person name="Bernard K."/>
        </authorList>
    </citation>
    <scope>NUCLEOTIDE SEQUENCE [LARGE SCALE GENOMIC DNA]</scope>
    <source>
        <strain evidence="11 12">NML970147</strain>
    </source>
</reference>
<dbReference type="InterPro" id="IPR029058">
    <property type="entry name" value="AB_hydrolase_fold"/>
</dbReference>
<keyword evidence="4 8" id="KW-0479">Metal-binding</keyword>
<dbReference type="InterPro" id="IPR000073">
    <property type="entry name" value="AB_hydrolase_1"/>
</dbReference>
<dbReference type="Pfam" id="PF00561">
    <property type="entry name" value="Abhydrolase_1"/>
    <property type="match status" value="1"/>
</dbReference>
<dbReference type="Gene3D" id="3.40.50.1820">
    <property type="entry name" value="alpha/beta hydrolase"/>
    <property type="match status" value="1"/>
</dbReference>
<dbReference type="Proteomes" id="UP000267521">
    <property type="component" value="Unassembled WGS sequence"/>
</dbReference>
<accession>A0A3M6Q3Z7</accession>
<feature type="binding site" evidence="8">
    <location>
        <position position="84"/>
    </location>
    <ligand>
        <name>Zn(2+)</name>
        <dbReference type="ChEBI" id="CHEBI:29105"/>
        <note>catalytic</note>
    </ligand>
</feature>
<evidence type="ECO:0000256" key="5">
    <source>
        <dbReference type="ARBA" id="ARBA00022801"/>
    </source>
</evidence>
<keyword evidence="6 8" id="KW-0862">Zinc</keyword>
<proteinExistence type="inferred from homology"/>
<dbReference type="SUPFAM" id="SSF53474">
    <property type="entry name" value="alpha/beta-Hydrolases"/>
    <property type="match status" value="1"/>
</dbReference>
<dbReference type="PROSITE" id="PS51747">
    <property type="entry name" value="CYT_DCMP_DEAMINASES_2"/>
    <property type="match status" value="1"/>
</dbReference>
<dbReference type="PROSITE" id="PS00903">
    <property type="entry name" value="CYT_DCMP_DEAMINASES_1"/>
    <property type="match status" value="1"/>
</dbReference>
<comment type="caution">
    <text evidence="11">The sequence shown here is derived from an EMBL/GenBank/DDBJ whole genome shotgun (WGS) entry which is preliminary data.</text>
</comment>
<dbReference type="GO" id="GO:0052717">
    <property type="term" value="F:tRNA-specific adenosine-34 deaminase activity"/>
    <property type="evidence" value="ECO:0007669"/>
    <property type="project" value="UniProtKB-UniRule"/>
</dbReference>
<evidence type="ECO:0000256" key="8">
    <source>
        <dbReference type="HAMAP-Rule" id="MF_00972"/>
    </source>
</evidence>
<dbReference type="HAMAP" id="MF_00972">
    <property type="entry name" value="tRNA_aden_deaminase"/>
    <property type="match status" value="1"/>
</dbReference>
<protein>
    <recommendedName>
        <fullName evidence="8">tRNA-specific adenosine deaminase</fullName>
        <ecNumber evidence="8">3.5.4.33</ecNumber>
    </recommendedName>
</protein>
<dbReference type="CDD" id="cd01285">
    <property type="entry name" value="nucleoside_deaminase"/>
    <property type="match status" value="1"/>
</dbReference>
<comment type="catalytic activity">
    <reaction evidence="7 8">
        <text>adenosine(34) in tRNA + H2O + H(+) = inosine(34) in tRNA + NH4(+)</text>
        <dbReference type="Rhea" id="RHEA:43168"/>
        <dbReference type="Rhea" id="RHEA-COMP:10373"/>
        <dbReference type="Rhea" id="RHEA-COMP:10374"/>
        <dbReference type="ChEBI" id="CHEBI:15377"/>
        <dbReference type="ChEBI" id="CHEBI:15378"/>
        <dbReference type="ChEBI" id="CHEBI:28938"/>
        <dbReference type="ChEBI" id="CHEBI:74411"/>
        <dbReference type="ChEBI" id="CHEBI:82852"/>
        <dbReference type="EC" id="3.5.4.33"/>
    </reaction>
</comment>
<dbReference type="SUPFAM" id="SSF53927">
    <property type="entry name" value="Cytidine deaminase-like"/>
    <property type="match status" value="1"/>
</dbReference>